<dbReference type="AlphaFoldDB" id="A0A7U6GK80"/>
<dbReference type="Pfam" id="PF08811">
    <property type="entry name" value="DUF1800"/>
    <property type="match status" value="1"/>
</dbReference>
<dbReference type="KEGG" id="tbn:TBH_C2267"/>
<organism evidence="1 2">
    <name type="scientific">Thiolapillus brandeum</name>
    <dbReference type="NCBI Taxonomy" id="1076588"/>
    <lineage>
        <taxon>Bacteria</taxon>
        <taxon>Pseudomonadati</taxon>
        <taxon>Pseudomonadota</taxon>
        <taxon>Gammaproteobacteria</taxon>
        <taxon>Chromatiales</taxon>
        <taxon>Sedimenticolaceae</taxon>
        <taxon>Thiolapillus</taxon>
    </lineage>
</organism>
<evidence type="ECO:0000313" key="2">
    <source>
        <dbReference type="Proteomes" id="UP000031631"/>
    </source>
</evidence>
<keyword evidence="2" id="KW-1185">Reference proteome</keyword>
<dbReference type="RefSeq" id="WP_052470132.1">
    <property type="nucleotide sequence ID" value="NZ_AP012273.1"/>
</dbReference>
<name>A0A7U6GK80_9GAMM</name>
<accession>A0A7U6GK80</accession>
<dbReference type="Proteomes" id="UP000031631">
    <property type="component" value="Chromosome"/>
</dbReference>
<dbReference type="EMBL" id="AP012273">
    <property type="protein sequence ID" value="BAO45178.1"/>
    <property type="molecule type" value="Genomic_DNA"/>
</dbReference>
<reference evidence="1 2" key="1">
    <citation type="journal article" date="2014" name="PLoS ONE">
        <title>Physiological and genomic features of a novel sulfur-oxidizing gammaproteobacterium belonging to a previously uncultivated symbiotic lineage isolated from a hydrothermal vent.</title>
        <authorList>
            <person name="Nunoura T."/>
            <person name="Takaki Y."/>
            <person name="Kazama H."/>
            <person name="Kakuta J."/>
            <person name="Shimamura S."/>
            <person name="Makita H."/>
            <person name="Hirai M."/>
            <person name="Miyazaki M."/>
            <person name="Takai K."/>
        </authorList>
    </citation>
    <scope>NUCLEOTIDE SEQUENCE [LARGE SCALE GENOMIC DNA]</scope>
    <source>
        <strain evidence="1 2">Hiromi1</strain>
    </source>
</reference>
<dbReference type="InterPro" id="IPR014917">
    <property type="entry name" value="DUF1800"/>
</dbReference>
<gene>
    <name evidence="1" type="ORF">TBH_C2267</name>
</gene>
<proteinExistence type="predicted"/>
<evidence type="ECO:0008006" key="3">
    <source>
        <dbReference type="Google" id="ProtNLM"/>
    </source>
</evidence>
<protein>
    <recommendedName>
        <fullName evidence="3">DUF1800 domain-containing protein</fullName>
    </recommendedName>
</protein>
<sequence>MDLQRRALFGKAAAFAASTSTGISEAAETQQPDQSLPAPSADILTLGRCTFGITDALIRQMDRLGRRNWLEQQLDWEAIDDSLLEEQLHEQTPTIYMSESELANLENGFQAANQLKQATLFRAMFSPRQLYEVMVEFWSNHFSIYHRDGPVVRLKTIDDREVIRPHALGSFRDLLHASSKSPAMLLYLDNHTNVAGTPNENYARELMELHTLGVNGGYTETDVQEVARCFTGWAVASRRSLNVGQFHFYPNRHDQGSKTVLGTHIAAGGGIRDGEKVVDILAGHPSTAHFISTKLARHFVSDQPPDSLVDRMTRVFLDTDGDIPSLLREMLDSEEFLSSVDEKLKRPVEYILSALRSTRTSLKRPSYARLREYLLALGQIPFEWVPPDGYPDSAGYWTSTNGMLNRWNFSSSLAGGVLPGISIDYLRLSGGSNRPDEIVDHLARQLLHRSLNPAHRDSFIAFLNGDQPSSGRLDDAAIHSRVPALIGLMLSSPYFQYR</sequence>
<dbReference type="OrthoDB" id="9772295at2"/>
<evidence type="ECO:0000313" key="1">
    <source>
        <dbReference type="EMBL" id="BAO45178.1"/>
    </source>
</evidence>